<feature type="compositionally biased region" description="Basic and acidic residues" evidence="2">
    <location>
        <begin position="57"/>
        <end position="69"/>
    </location>
</feature>
<reference evidence="3 4" key="1">
    <citation type="submission" date="2018-06" db="EMBL/GenBank/DDBJ databases">
        <authorList>
            <consortium name="Pathogen Informatics"/>
            <person name="Doyle S."/>
        </authorList>
    </citation>
    <scope>NUCLEOTIDE SEQUENCE [LARGE SCALE GENOMIC DNA]</scope>
    <source>
        <strain evidence="3 4">NCTC13100</strain>
    </source>
</reference>
<sequence length="646" mass="76966">MTRSLRFVYGITHRKSRTALSPLKFDDDMETPNIPLSEQDEKVLNEQQEQCPVSSESGKETDISEKEYLETPEEESEEENAENKRIIDLSASELVDKLALLLQQEILPKRQQIESFKSAFYKIKSRAEESKEENPSLLDEVEVNEQRLKDFLNVFKEKHQAFVEEQNRQKELNLEKKRKLIARLTELLTSTEEFGKISPVFHEIRTEWKDCGPVSEQFANELQREYNALVEQFYDLKQINDEFREYDFKKNLEQKRELINEAEKLAGDTDFLRAFRALQELHRQWREIGPVARDLREEIWAEFKKYSTIINKNHQEHFERRKEQEEANLEAKTKLCEEVELLLTEPANTIPQWEALTKKLLKMQNEWKQIGYAPKKENEQIYRRFRAGCDHFFELKSEFYTQMRNQAMANLELKRALLKQAEELKDSEDWKETTKKMIELQRQWKQIGAVPRKYSNDIWKQFQTACDHFFERKKESVGDPRAEERNNLKRKKDIIAQVLELLNEDDYEQVKKKLNELNIEWKTIGFVPFKAKEKVYNDYRKAMDSVYDKFKVDRNQRRLEGYSASIEKLESSKGLSAEKARMTRILESMQQELITYRNNLSFFNVSSKKGSSLVEEMERKKQKLEEDIALMEEKIALIDDKMEAQE</sequence>
<feature type="compositionally biased region" description="Polar residues" evidence="2">
    <location>
        <begin position="45"/>
        <end position="56"/>
    </location>
</feature>
<evidence type="ECO:0000256" key="1">
    <source>
        <dbReference type="SAM" id="Coils"/>
    </source>
</evidence>
<dbReference type="RefSeq" id="WP_018360299.1">
    <property type="nucleotide sequence ID" value="NZ_UGTI01000001.1"/>
</dbReference>
<keyword evidence="1" id="KW-0175">Coiled coil</keyword>
<feature type="region of interest" description="Disordered" evidence="2">
    <location>
        <begin position="19"/>
        <end position="83"/>
    </location>
</feature>
<accession>A0A379DIB0</accession>
<feature type="coiled-coil region" evidence="1">
    <location>
        <begin position="552"/>
        <end position="641"/>
    </location>
</feature>
<dbReference type="EMBL" id="UGTI01000001">
    <property type="protein sequence ID" value="SUB77694.1"/>
    <property type="molecule type" value="Genomic_DNA"/>
</dbReference>
<dbReference type="InterPro" id="IPR007139">
    <property type="entry name" value="DUF349"/>
</dbReference>
<dbReference type="Proteomes" id="UP000254263">
    <property type="component" value="Unassembled WGS sequence"/>
</dbReference>
<proteinExistence type="predicted"/>
<evidence type="ECO:0000256" key="2">
    <source>
        <dbReference type="SAM" id="MobiDB-lite"/>
    </source>
</evidence>
<name>A0A379DIB0_9PORP</name>
<feature type="compositionally biased region" description="Acidic residues" evidence="2">
    <location>
        <begin position="70"/>
        <end position="80"/>
    </location>
</feature>
<dbReference type="Pfam" id="PF03993">
    <property type="entry name" value="DUF349"/>
    <property type="match status" value="5"/>
</dbReference>
<feature type="coiled-coil region" evidence="1">
    <location>
        <begin position="315"/>
        <end position="342"/>
    </location>
</feature>
<dbReference type="AlphaFoldDB" id="A0A379DIB0"/>
<evidence type="ECO:0000313" key="3">
    <source>
        <dbReference type="EMBL" id="SUB77694.1"/>
    </source>
</evidence>
<gene>
    <name evidence="3" type="ORF">NCTC13100_00833</name>
</gene>
<evidence type="ECO:0000313" key="4">
    <source>
        <dbReference type="Proteomes" id="UP000254263"/>
    </source>
</evidence>
<protein>
    <submittedName>
        <fullName evidence="3">Domain of Uncharacterized Function (DUF349)</fullName>
    </submittedName>
</protein>
<organism evidence="3 4">
    <name type="scientific">Porphyromonas macacae</name>
    <dbReference type="NCBI Taxonomy" id="28115"/>
    <lineage>
        <taxon>Bacteria</taxon>
        <taxon>Pseudomonadati</taxon>
        <taxon>Bacteroidota</taxon>
        <taxon>Bacteroidia</taxon>
        <taxon>Bacteroidales</taxon>
        <taxon>Porphyromonadaceae</taxon>
        <taxon>Porphyromonas</taxon>
    </lineage>
</organism>